<dbReference type="EMBL" id="QPFP01000124">
    <property type="protein sequence ID" value="TEB21056.1"/>
    <property type="molecule type" value="Genomic_DNA"/>
</dbReference>
<gene>
    <name evidence="2" type="ORF">FA13DRAFT_171287</name>
</gene>
<feature type="compositionally biased region" description="Basic and acidic residues" evidence="1">
    <location>
        <begin position="135"/>
        <end position="155"/>
    </location>
</feature>
<evidence type="ECO:0000256" key="1">
    <source>
        <dbReference type="SAM" id="MobiDB-lite"/>
    </source>
</evidence>
<proteinExistence type="predicted"/>
<dbReference type="Proteomes" id="UP000298030">
    <property type="component" value="Unassembled WGS sequence"/>
</dbReference>
<dbReference type="AlphaFoldDB" id="A0A4Y7SGR5"/>
<evidence type="ECO:0000313" key="3">
    <source>
        <dbReference type="Proteomes" id="UP000298030"/>
    </source>
</evidence>
<accession>A0A4Y7SGR5</accession>
<reference evidence="2 3" key="1">
    <citation type="journal article" date="2019" name="Nat. Ecol. Evol.">
        <title>Megaphylogeny resolves global patterns of mushroom evolution.</title>
        <authorList>
            <person name="Varga T."/>
            <person name="Krizsan K."/>
            <person name="Foldi C."/>
            <person name="Dima B."/>
            <person name="Sanchez-Garcia M."/>
            <person name="Sanchez-Ramirez S."/>
            <person name="Szollosi G.J."/>
            <person name="Szarkandi J.G."/>
            <person name="Papp V."/>
            <person name="Albert L."/>
            <person name="Andreopoulos W."/>
            <person name="Angelini C."/>
            <person name="Antonin V."/>
            <person name="Barry K.W."/>
            <person name="Bougher N.L."/>
            <person name="Buchanan P."/>
            <person name="Buyck B."/>
            <person name="Bense V."/>
            <person name="Catcheside P."/>
            <person name="Chovatia M."/>
            <person name="Cooper J."/>
            <person name="Damon W."/>
            <person name="Desjardin D."/>
            <person name="Finy P."/>
            <person name="Geml J."/>
            <person name="Haridas S."/>
            <person name="Hughes K."/>
            <person name="Justo A."/>
            <person name="Karasinski D."/>
            <person name="Kautmanova I."/>
            <person name="Kiss B."/>
            <person name="Kocsube S."/>
            <person name="Kotiranta H."/>
            <person name="LaButti K.M."/>
            <person name="Lechner B.E."/>
            <person name="Liimatainen K."/>
            <person name="Lipzen A."/>
            <person name="Lukacs Z."/>
            <person name="Mihaltcheva S."/>
            <person name="Morgado L.N."/>
            <person name="Niskanen T."/>
            <person name="Noordeloos M.E."/>
            <person name="Ohm R.A."/>
            <person name="Ortiz-Santana B."/>
            <person name="Ovrebo C."/>
            <person name="Racz N."/>
            <person name="Riley R."/>
            <person name="Savchenko A."/>
            <person name="Shiryaev A."/>
            <person name="Soop K."/>
            <person name="Spirin V."/>
            <person name="Szebenyi C."/>
            <person name="Tomsovsky M."/>
            <person name="Tulloss R.E."/>
            <person name="Uehling J."/>
            <person name="Grigoriev I.V."/>
            <person name="Vagvolgyi C."/>
            <person name="Papp T."/>
            <person name="Martin F.M."/>
            <person name="Miettinen O."/>
            <person name="Hibbett D.S."/>
            <person name="Nagy L.G."/>
        </authorList>
    </citation>
    <scope>NUCLEOTIDE SEQUENCE [LARGE SCALE GENOMIC DNA]</scope>
    <source>
        <strain evidence="2 3">FP101781</strain>
    </source>
</reference>
<feature type="region of interest" description="Disordered" evidence="1">
    <location>
        <begin position="135"/>
        <end position="170"/>
    </location>
</feature>
<protein>
    <submittedName>
        <fullName evidence="2">Uncharacterized protein</fullName>
    </submittedName>
</protein>
<keyword evidence="3" id="KW-1185">Reference proteome</keyword>
<evidence type="ECO:0000313" key="2">
    <source>
        <dbReference type="EMBL" id="TEB21056.1"/>
    </source>
</evidence>
<organism evidence="2 3">
    <name type="scientific">Coprinellus micaceus</name>
    <name type="common">Glistening ink-cap mushroom</name>
    <name type="synonym">Coprinus micaceus</name>
    <dbReference type="NCBI Taxonomy" id="71717"/>
    <lineage>
        <taxon>Eukaryota</taxon>
        <taxon>Fungi</taxon>
        <taxon>Dikarya</taxon>
        <taxon>Basidiomycota</taxon>
        <taxon>Agaricomycotina</taxon>
        <taxon>Agaricomycetes</taxon>
        <taxon>Agaricomycetidae</taxon>
        <taxon>Agaricales</taxon>
        <taxon>Agaricineae</taxon>
        <taxon>Psathyrellaceae</taxon>
        <taxon>Coprinellus</taxon>
    </lineage>
</organism>
<feature type="region of interest" description="Disordered" evidence="1">
    <location>
        <begin position="95"/>
        <end position="122"/>
    </location>
</feature>
<sequence>MSGVQDLQRTPMAQRMINMFRRRKRHTADEGGGVVNRKTRGWSKLRVSWVSKGKAGRAVTKDDGDTASGSSLNPRNDEILRLSNDPRKADTHIGEFHEVAPPDPCLVVRPTPSDGSERASERGAFSILYAVERQRDAERMPKSSECPRAETRESSAVRVPDAMSRDEGSPCTGVWLPRGAGGCPLAGGPQGTRCRLW</sequence>
<feature type="region of interest" description="Disordered" evidence="1">
    <location>
        <begin position="52"/>
        <end position="79"/>
    </location>
</feature>
<name>A0A4Y7SGR5_COPMI</name>
<comment type="caution">
    <text evidence="2">The sequence shown here is derived from an EMBL/GenBank/DDBJ whole genome shotgun (WGS) entry which is preliminary data.</text>
</comment>